<accession>A0ABT9ZRR3</accession>
<dbReference type="EMBL" id="JAUSUG010000004">
    <property type="protein sequence ID" value="MDQ0253926.1"/>
    <property type="molecule type" value="Genomic_DNA"/>
</dbReference>
<dbReference type="InterPro" id="IPR036388">
    <property type="entry name" value="WH-like_DNA-bd_sf"/>
</dbReference>
<sequence>MAKRRRGSVKPYWGAFMLDWFKFLQDPQLTSSDYKVLFYLCSQVIPENNNAYVRQKQIAENLRMDKGNVSKSIKRLISKQFIIKSTNGFMINPHLFSIGKVNYRDRESLRETFDDLVSEANMDLKYEANEEDSCVDVLDEDIEDNGI</sequence>
<dbReference type="RefSeq" id="WP_307323192.1">
    <property type="nucleotide sequence ID" value="NZ_JAUSUG010000004.1"/>
</dbReference>
<dbReference type="InterPro" id="IPR008813">
    <property type="entry name" value="Plasmid_replication_RepL"/>
</dbReference>
<organism evidence="2 3">
    <name type="scientific">Evansella vedderi</name>
    <dbReference type="NCBI Taxonomy" id="38282"/>
    <lineage>
        <taxon>Bacteria</taxon>
        <taxon>Bacillati</taxon>
        <taxon>Bacillota</taxon>
        <taxon>Bacilli</taxon>
        <taxon>Bacillales</taxon>
        <taxon>Bacillaceae</taxon>
        <taxon>Evansella</taxon>
    </lineage>
</organism>
<dbReference type="Proteomes" id="UP001230005">
    <property type="component" value="Unassembled WGS sequence"/>
</dbReference>
<dbReference type="InterPro" id="IPR036390">
    <property type="entry name" value="WH_DNA-bd_sf"/>
</dbReference>
<dbReference type="SUPFAM" id="SSF46785">
    <property type="entry name" value="Winged helix' DNA-binding domain"/>
    <property type="match status" value="1"/>
</dbReference>
<name>A0ABT9ZRR3_9BACI</name>
<dbReference type="Pfam" id="PF05732">
    <property type="entry name" value="RepL"/>
    <property type="match status" value="1"/>
</dbReference>
<evidence type="ECO:0000313" key="3">
    <source>
        <dbReference type="Proteomes" id="UP001230005"/>
    </source>
</evidence>
<evidence type="ECO:0000313" key="2">
    <source>
        <dbReference type="EMBL" id="MDQ0253926.1"/>
    </source>
</evidence>
<comment type="caution">
    <text evidence="2">The sequence shown here is derived from an EMBL/GenBank/DDBJ whole genome shotgun (WGS) entry which is preliminary data.</text>
</comment>
<dbReference type="Gene3D" id="1.10.10.10">
    <property type="entry name" value="Winged helix-like DNA-binding domain superfamily/Winged helix DNA-binding domain"/>
    <property type="match status" value="1"/>
</dbReference>
<evidence type="ECO:0000259" key="1">
    <source>
        <dbReference type="Pfam" id="PF05732"/>
    </source>
</evidence>
<feature type="domain" description="Plasmid replication protein RepL" evidence="1">
    <location>
        <begin position="34"/>
        <end position="125"/>
    </location>
</feature>
<protein>
    <submittedName>
        <fullName evidence="2">RIO-like serine/threonine protein kinase</fullName>
    </submittedName>
</protein>
<keyword evidence="3" id="KW-1185">Reference proteome</keyword>
<proteinExistence type="predicted"/>
<reference evidence="2 3" key="1">
    <citation type="submission" date="2023-07" db="EMBL/GenBank/DDBJ databases">
        <title>Genomic Encyclopedia of Type Strains, Phase IV (KMG-IV): sequencing the most valuable type-strain genomes for metagenomic binning, comparative biology and taxonomic classification.</title>
        <authorList>
            <person name="Goeker M."/>
        </authorList>
    </citation>
    <scope>NUCLEOTIDE SEQUENCE [LARGE SCALE GENOMIC DNA]</scope>
    <source>
        <strain evidence="2 3">DSM 9768</strain>
    </source>
</reference>
<gene>
    <name evidence="2" type="ORF">J2S74_001299</name>
</gene>